<dbReference type="EMBL" id="CDMZ01000728">
    <property type="protein sequence ID" value="CEM20303.1"/>
    <property type="molecule type" value="Genomic_DNA"/>
</dbReference>
<reference evidence="4" key="1">
    <citation type="submission" date="2014-11" db="EMBL/GenBank/DDBJ databases">
        <authorList>
            <person name="Otto D Thomas"/>
            <person name="Naeem Raeece"/>
        </authorList>
    </citation>
    <scope>NUCLEOTIDE SEQUENCE</scope>
</reference>
<dbReference type="VEuPathDB" id="CryptoDB:Cvel_3905"/>
<dbReference type="SUPFAM" id="SSF48403">
    <property type="entry name" value="Ankyrin repeat"/>
    <property type="match status" value="1"/>
</dbReference>
<feature type="repeat" description="ANK" evidence="3">
    <location>
        <begin position="100"/>
        <end position="132"/>
    </location>
</feature>
<dbReference type="Gene3D" id="1.25.40.20">
    <property type="entry name" value="Ankyrin repeat-containing domain"/>
    <property type="match status" value="1"/>
</dbReference>
<dbReference type="PANTHER" id="PTHR24189:SF50">
    <property type="entry name" value="ANKYRIN REPEAT AND SOCS BOX PROTEIN 2"/>
    <property type="match status" value="1"/>
</dbReference>
<keyword evidence="2 3" id="KW-0040">ANK repeat</keyword>
<dbReference type="InterPro" id="IPR050745">
    <property type="entry name" value="Multifunctional_regulatory"/>
</dbReference>
<dbReference type="PANTHER" id="PTHR24189">
    <property type="entry name" value="MYOTROPHIN"/>
    <property type="match status" value="1"/>
</dbReference>
<dbReference type="PhylomeDB" id="A0A0G4FYL6"/>
<dbReference type="PROSITE" id="PS50297">
    <property type="entry name" value="ANK_REP_REGION"/>
    <property type="match status" value="1"/>
</dbReference>
<evidence type="ECO:0000256" key="3">
    <source>
        <dbReference type="PROSITE-ProRule" id="PRU00023"/>
    </source>
</evidence>
<keyword evidence="1" id="KW-0677">Repeat</keyword>
<dbReference type="InterPro" id="IPR002110">
    <property type="entry name" value="Ankyrin_rpt"/>
</dbReference>
<dbReference type="PROSITE" id="PS50088">
    <property type="entry name" value="ANK_REPEAT"/>
    <property type="match status" value="1"/>
</dbReference>
<dbReference type="AlphaFoldDB" id="A0A0G4FYL6"/>
<gene>
    <name evidence="4" type="ORF">Cvel_3905</name>
</gene>
<dbReference type="SMART" id="SM00248">
    <property type="entry name" value="ANK"/>
    <property type="match status" value="4"/>
</dbReference>
<proteinExistence type="predicted"/>
<evidence type="ECO:0000256" key="2">
    <source>
        <dbReference type="ARBA" id="ARBA00023043"/>
    </source>
</evidence>
<dbReference type="InterPro" id="IPR036770">
    <property type="entry name" value="Ankyrin_rpt-contain_sf"/>
</dbReference>
<protein>
    <submittedName>
        <fullName evidence="4">Uncharacterized protein</fullName>
    </submittedName>
</protein>
<dbReference type="Pfam" id="PF12796">
    <property type="entry name" value="Ank_2"/>
    <property type="match status" value="1"/>
</dbReference>
<name>A0A0G4FYL6_9ALVE</name>
<sequence>MTPQVGGLSTVPPLYLACKARSVDLVRLLLSSAKEEETDQGVGAAAAAAAAAASGISPRACSAPLVFSVIEDDVEEDGRSAELVSLLADGGVKLNVPSTNGHTPLSLACSFGFEKTVRVLLTNGALVEGVRSKEGGLKLPLIEALRAESNQQAIARALFLKGANPNGLEIDPSCAAGRLTPLQALLQVFPMEKEEKRALGGLLIEHRAVCAPVFSRLSEDGSIEVLERLSQSASGGYPTYLEPPSLRVREFPLERVNPLSPQGLLWACYCGDAELVRVLSQKAGGNSNSSAMPPLFQLEEAWEVVKTLVDVGANVSALSQDSPRKEDLHRQLQLVEPAGFCLSGLIMHLPHSTLRAPLPEIIRALPHLERKGWQRYNHTQKCSWPQPLEAAIRSSWREDAQVIASTLSTAKLNTETATERIFLRRCCDQVVPTLEFYWSRIRILEHALEAEEWDLTVYLLQSRGATLGSKRIQTIELFEQHRNDLGSWSPAQLPLRWLGRCPDCIRVILC</sequence>
<evidence type="ECO:0000256" key="1">
    <source>
        <dbReference type="ARBA" id="ARBA00022737"/>
    </source>
</evidence>
<accession>A0A0G4FYL6</accession>
<evidence type="ECO:0000313" key="4">
    <source>
        <dbReference type="EMBL" id="CEM20303.1"/>
    </source>
</evidence>
<organism evidence="4">
    <name type="scientific">Chromera velia CCMP2878</name>
    <dbReference type="NCBI Taxonomy" id="1169474"/>
    <lineage>
        <taxon>Eukaryota</taxon>
        <taxon>Sar</taxon>
        <taxon>Alveolata</taxon>
        <taxon>Colpodellida</taxon>
        <taxon>Chromeraceae</taxon>
        <taxon>Chromera</taxon>
    </lineage>
</organism>